<evidence type="ECO:0000259" key="5">
    <source>
        <dbReference type="PROSITE" id="PS50026"/>
    </source>
</evidence>
<dbReference type="EMBL" id="UYRW01000306">
    <property type="protein sequence ID" value="VDK65580.1"/>
    <property type="molecule type" value="Genomic_DNA"/>
</dbReference>
<evidence type="ECO:0000256" key="1">
    <source>
        <dbReference type="ARBA" id="ARBA00023157"/>
    </source>
</evidence>
<dbReference type="SMART" id="SM00041">
    <property type="entry name" value="CT"/>
    <property type="match status" value="1"/>
</dbReference>
<keyword evidence="7" id="KW-1185">Reference proteome</keyword>
<dbReference type="GO" id="GO:0007399">
    <property type="term" value="P:nervous system development"/>
    <property type="evidence" value="ECO:0007669"/>
    <property type="project" value="UniProtKB-ARBA"/>
</dbReference>
<dbReference type="PROSITE" id="PS01186">
    <property type="entry name" value="EGF_2"/>
    <property type="match status" value="1"/>
</dbReference>
<keyword evidence="3" id="KW-0245">EGF-like domain</keyword>
<dbReference type="PROSITE" id="PS50026">
    <property type="entry name" value="EGF_3"/>
    <property type="match status" value="1"/>
</dbReference>
<dbReference type="Pfam" id="PF00008">
    <property type="entry name" value="EGF"/>
    <property type="match status" value="1"/>
</dbReference>
<dbReference type="PROSITE" id="PS01225">
    <property type="entry name" value="CTCK_2"/>
    <property type="match status" value="1"/>
</dbReference>
<keyword evidence="1 3" id="KW-1015">Disulfide bond</keyword>
<dbReference type="PROSITE" id="PS00022">
    <property type="entry name" value="EGF_1"/>
    <property type="match status" value="1"/>
</dbReference>
<dbReference type="Proteomes" id="UP000271087">
    <property type="component" value="Unassembled WGS sequence"/>
</dbReference>
<feature type="disulfide bond" evidence="3">
    <location>
        <begin position="39"/>
        <end position="56"/>
    </location>
</feature>
<feature type="non-terminal residue" evidence="6">
    <location>
        <position position="1"/>
    </location>
</feature>
<feature type="domain" description="EGF-like" evidence="5">
    <location>
        <begin position="30"/>
        <end position="68"/>
    </location>
</feature>
<dbReference type="SUPFAM" id="SSF57196">
    <property type="entry name" value="EGF/Laminin"/>
    <property type="match status" value="1"/>
</dbReference>
<accession>A0A3P6SCS7</accession>
<name>A0A3P6SCS7_ONCOC</name>
<evidence type="ECO:0000313" key="7">
    <source>
        <dbReference type="Proteomes" id="UP000271087"/>
    </source>
</evidence>
<comment type="caution">
    <text evidence="2">Lacks conserved residue(s) required for the propagation of feature annotation.</text>
</comment>
<feature type="disulfide bond" evidence="3">
    <location>
        <begin position="34"/>
        <end position="44"/>
    </location>
</feature>
<feature type="disulfide bond" evidence="3">
    <location>
        <begin position="58"/>
        <end position="67"/>
    </location>
</feature>
<dbReference type="AlphaFoldDB" id="A0A3P6SCS7"/>
<evidence type="ECO:0000259" key="4">
    <source>
        <dbReference type="PROSITE" id="PS01225"/>
    </source>
</evidence>
<reference evidence="6 7" key="1">
    <citation type="submission" date="2018-08" db="EMBL/GenBank/DDBJ databases">
        <authorList>
            <person name="Laetsch R D."/>
            <person name="Stevens L."/>
            <person name="Kumar S."/>
            <person name="Blaxter L. M."/>
        </authorList>
    </citation>
    <scope>NUCLEOTIDE SEQUENCE [LARGE SCALE GENOMIC DNA]</scope>
</reference>
<dbReference type="SMART" id="SM00181">
    <property type="entry name" value="EGF"/>
    <property type="match status" value="1"/>
</dbReference>
<sequence length="152" mass="16854">CISDFHVNNVVVDFDKAEQKERILNGCAESVNLCSGVQCYSGTCITNSSLSSGYICHCPPGYSGTNCQQREVFCAKETFRHHYTEDSCRSIEQIKNGRCYGWCSSDSKKCCTAVKSKRRRLKMHCRDGSVTSKIVSIVRKCQCTAEAACHAA</sequence>
<evidence type="ECO:0000256" key="2">
    <source>
        <dbReference type="PROSITE-ProRule" id="PRU00039"/>
    </source>
</evidence>
<dbReference type="OrthoDB" id="283575at2759"/>
<dbReference type="InterPro" id="IPR000742">
    <property type="entry name" value="EGF"/>
</dbReference>
<gene>
    <name evidence="6" type="ORF">NOO_LOCUS2107</name>
</gene>
<organism evidence="6 7">
    <name type="scientific">Onchocerca ochengi</name>
    <name type="common">Filarial nematode worm</name>
    <dbReference type="NCBI Taxonomy" id="42157"/>
    <lineage>
        <taxon>Eukaryota</taxon>
        <taxon>Metazoa</taxon>
        <taxon>Ecdysozoa</taxon>
        <taxon>Nematoda</taxon>
        <taxon>Chromadorea</taxon>
        <taxon>Rhabditida</taxon>
        <taxon>Spirurina</taxon>
        <taxon>Spiruromorpha</taxon>
        <taxon>Filarioidea</taxon>
        <taxon>Onchocercidae</taxon>
        <taxon>Onchocerca</taxon>
    </lineage>
</organism>
<protein>
    <recommendedName>
        <fullName evidence="8">EGF-like domain-containing protein</fullName>
    </recommendedName>
</protein>
<evidence type="ECO:0008006" key="8">
    <source>
        <dbReference type="Google" id="ProtNLM"/>
    </source>
</evidence>
<dbReference type="Gene3D" id="2.10.25.10">
    <property type="entry name" value="Laminin"/>
    <property type="match status" value="1"/>
</dbReference>
<evidence type="ECO:0000313" key="6">
    <source>
        <dbReference type="EMBL" id="VDK65580.1"/>
    </source>
</evidence>
<feature type="domain" description="CTCK" evidence="4">
    <location>
        <begin position="67"/>
        <end position="150"/>
    </location>
</feature>
<evidence type="ECO:0000256" key="3">
    <source>
        <dbReference type="PROSITE-ProRule" id="PRU00076"/>
    </source>
</evidence>
<dbReference type="InterPro" id="IPR006207">
    <property type="entry name" value="Cys_knot_C"/>
</dbReference>
<proteinExistence type="predicted"/>